<dbReference type="InterPro" id="IPR011990">
    <property type="entry name" value="TPR-like_helical_dom_sf"/>
</dbReference>
<evidence type="ECO:0008006" key="4">
    <source>
        <dbReference type="Google" id="ProtNLM"/>
    </source>
</evidence>
<organism evidence="2 3">
    <name type="scientific">Chryseobacterium indicum</name>
    <dbReference type="NCBI Taxonomy" id="2766954"/>
    <lineage>
        <taxon>Bacteria</taxon>
        <taxon>Pseudomonadati</taxon>
        <taxon>Bacteroidota</taxon>
        <taxon>Flavobacteriia</taxon>
        <taxon>Flavobacteriales</taxon>
        <taxon>Weeksellaceae</taxon>
        <taxon>Chryseobacterium group</taxon>
        <taxon>Chryseobacterium</taxon>
    </lineage>
</organism>
<gene>
    <name evidence="2" type="ORF">H9Q08_17055</name>
</gene>
<proteinExistence type="predicted"/>
<name>A0ABS9CCB1_9FLAO</name>
<reference evidence="2" key="1">
    <citation type="submission" date="2021-08" db="EMBL/GenBank/DDBJ databases">
        <title>Complete genome sequence of Chryseobacterium sp strain PS-8.</title>
        <authorList>
            <person name="Das S.K."/>
        </authorList>
    </citation>
    <scope>NUCLEOTIDE SEQUENCE</scope>
    <source>
        <strain evidence="2">PS-8</strain>
    </source>
</reference>
<protein>
    <recommendedName>
        <fullName evidence="4">Tetratricopeptide repeat protein</fullName>
    </recommendedName>
</protein>
<dbReference type="EMBL" id="JACSGT010000002">
    <property type="protein sequence ID" value="MCF2220996.1"/>
    <property type="molecule type" value="Genomic_DNA"/>
</dbReference>
<dbReference type="Gene3D" id="1.25.40.10">
    <property type="entry name" value="Tetratricopeptide repeat domain"/>
    <property type="match status" value="1"/>
</dbReference>
<evidence type="ECO:0000313" key="3">
    <source>
        <dbReference type="Proteomes" id="UP001430374"/>
    </source>
</evidence>
<keyword evidence="3" id="KW-1185">Reference proteome</keyword>
<evidence type="ECO:0000256" key="1">
    <source>
        <dbReference type="SAM" id="SignalP"/>
    </source>
</evidence>
<accession>A0ABS9CCB1</accession>
<comment type="caution">
    <text evidence="2">The sequence shown here is derived from an EMBL/GenBank/DDBJ whole genome shotgun (WGS) entry which is preliminary data.</text>
</comment>
<dbReference type="RefSeq" id="WP_235132345.1">
    <property type="nucleotide sequence ID" value="NZ_JACSGT010000002.1"/>
</dbReference>
<sequence length="341" mass="39275">MKKISLIILLLSINTGFAQNTDLKNLHSKGEYNKAIELARAMLKSTPDDFETQLILLKIYNSRGDYQSAGLLVREMKSTDEKFLTESLKTNYGSGNIKEAKRIYDHLIKNSNNETLKNELLKFGLIAGLDPLYNDWKIHETESIVFHFQPSIAQEKIKHLVTSRQKAFDNINNFFNATLPKKIDFFVWDTEESYNSSLKTNLGFTVAQFCVSHNRINQSPGHEIAHNISFWKNPQLKKARFINEGIGVCFDGQENNRLEAAGKVYRKNSVNIKEIWTSQTKIEENILYPIAGTFVDYLIQYDKEKFLRLAEDQTFESAQQIYAGNLNELINNFIKTLEQPK</sequence>
<feature type="chain" id="PRO_5045404757" description="Tetratricopeptide repeat protein" evidence="1">
    <location>
        <begin position="19"/>
        <end position="341"/>
    </location>
</feature>
<dbReference type="Proteomes" id="UP001430374">
    <property type="component" value="Unassembled WGS sequence"/>
</dbReference>
<keyword evidence="1" id="KW-0732">Signal</keyword>
<feature type="signal peptide" evidence="1">
    <location>
        <begin position="1"/>
        <end position="18"/>
    </location>
</feature>
<dbReference type="SUPFAM" id="SSF48452">
    <property type="entry name" value="TPR-like"/>
    <property type="match status" value="1"/>
</dbReference>
<evidence type="ECO:0000313" key="2">
    <source>
        <dbReference type="EMBL" id="MCF2220996.1"/>
    </source>
</evidence>